<protein>
    <submittedName>
        <fullName evidence="1">Uncharacterized protein</fullName>
    </submittedName>
</protein>
<gene>
    <name evidence="1" type="ORF">SLEP1_g11422</name>
</gene>
<evidence type="ECO:0000313" key="1">
    <source>
        <dbReference type="EMBL" id="GKU98413.1"/>
    </source>
</evidence>
<organism evidence="1 2">
    <name type="scientific">Rubroshorea leprosula</name>
    <dbReference type="NCBI Taxonomy" id="152421"/>
    <lineage>
        <taxon>Eukaryota</taxon>
        <taxon>Viridiplantae</taxon>
        <taxon>Streptophyta</taxon>
        <taxon>Embryophyta</taxon>
        <taxon>Tracheophyta</taxon>
        <taxon>Spermatophyta</taxon>
        <taxon>Magnoliopsida</taxon>
        <taxon>eudicotyledons</taxon>
        <taxon>Gunneridae</taxon>
        <taxon>Pentapetalae</taxon>
        <taxon>rosids</taxon>
        <taxon>malvids</taxon>
        <taxon>Malvales</taxon>
        <taxon>Dipterocarpaceae</taxon>
        <taxon>Rubroshorea</taxon>
    </lineage>
</organism>
<dbReference type="Proteomes" id="UP001054252">
    <property type="component" value="Unassembled WGS sequence"/>
</dbReference>
<keyword evidence="2" id="KW-1185">Reference proteome</keyword>
<reference evidence="1 2" key="1">
    <citation type="journal article" date="2021" name="Commun. Biol.">
        <title>The genome of Shorea leprosula (Dipterocarpaceae) highlights the ecological relevance of drought in aseasonal tropical rainforests.</title>
        <authorList>
            <person name="Ng K.K.S."/>
            <person name="Kobayashi M.J."/>
            <person name="Fawcett J.A."/>
            <person name="Hatakeyama M."/>
            <person name="Paape T."/>
            <person name="Ng C.H."/>
            <person name="Ang C.C."/>
            <person name="Tnah L.H."/>
            <person name="Lee C.T."/>
            <person name="Nishiyama T."/>
            <person name="Sese J."/>
            <person name="O'Brien M.J."/>
            <person name="Copetti D."/>
            <person name="Mohd Noor M.I."/>
            <person name="Ong R.C."/>
            <person name="Putra M."/>
            <person name="Sireger I.Z."/>
            <person name="Indrioko S."/>
            <person name="Kosugi Y."/>
            <person name="Izuno A."/>
            <person name="Isagi Y."/>
            <person name="Lee S.L."/>
            <person name="Shimizu K.K."/>
        </authorList>
    </citation>
    <scope>NUCLEOTIDE SEQUENCE [LARGE SCALE GENOMIC DNA]</scope>
    <source>
        <strain evidence="1">214</strain>
    </source>
</reference>
<proteinExistence type="predicted"/>
<dbReference type="EMBL" id="BPVZ01000012">
    <property type="protein sequence ID" value="GKU98413.1"/>
    <property type="molecule type" value="Genomic_DNA"/>
</dbReference>
<dbReference type="AlphaFoldDB" id="A0AAV5IKH4"/>
<comment type="caution">
    <text evidence="1">The sequence shown here is derived from an EMBL/GenBank/DDBJ whole genome shotgun (WGS) entry which is preliminary data.</text>
</comment>
<name>A0AAV5IKH4_9ROSI</name>
<evidence type="ECO:0000313" key="2">
    <source>
        <dbReference type="Proteomes" id="UP001054252"/>
    </source>
</evidence>
<sequence>MGRKISLCSCRIWLQKKREAESAVAAGGAGSSSRGRRQ</sequence>
<accession>A0AAV5IKH4</accession>